<name>A0A2A4CMK7_9RHOB</name>
<proteinExistence type="predicted"/>
<sequence length="244" mass="25446">MATLTGSILGGLVLMWVYPALRAAAFPERMGLVTLAPGVAADTAFTLPERAQLLANIDTARARVAAFYGAFDANVKLVACKTDACDTRLSGRAPGTAGAAAMTYGTPVVSVLHLSPRGLTPTIIAHEFSHAELARITGLRASLQGKIPAWVNEGLAVIVSDDPRYLGAGMGPERCLAPPVDLVEGLTEFRRKGATDDTLYARAACGVLHWMAVNGGRRGLLEALREIGAGQTPAAPFTLGRSPA</sequence>
<protein>
    <recommendedName>
        <fullName evidence="3">Peptidase MA superfamily protein</fullName>
    </recommendedName>
</protein>
<accession>A0A2A4CMK7</accession>
<keyword evidence="2" id="KW-1185">Reference proteome</keyword>
<comment type="caution">
    <text evidence="1">The sequence shown here is derived from an EMBL/GenBank/DDBJ whole genome shotgun (WGS) entry which is preliminary data.</text>
</comment>
<evidence type="ECO:0000313" key="2">
    <source>
        <dbReference type="Proteomes" id="UP000243507"/>
    </source>
</evidence>
<dbReference type="EMBL" id="NTJD01000009">
    <property type="protein sequence ID" value="PCD75825.1"/>
    <property type="molecule type" value="Genomic_DNA"/>
</dbReference>
<dbReference type="RefSeq" id="WP_096434143.1">
    <property type="nucleotide sequence ID" value="NZ_NTJD01000009.1"/>
</dbReference>
<dbReference type="OrthoDB" id="43895at2"/>
<gene>
    <name evidence="1" type="ORF">CLN94_11755</name>
</gene>
<evidence type="ECO:0008006" key="3">
    <source>
        <dbReference type="Google" id="ProtNLM"/>
    </source>
</evidence>
<dbReference type="Proteomes" id="UP000243507">
    <property type="component" value="Unassembled WGS sequence"/>
</dbReference>
<reference evidence="1 2" key="1">
    <citation type="submission" date="2017-09" db="EMBL/GenBank/DDBJ databases">
        <title>A multilocus sequence analysis scheme for characterization of bacteria in the genus Thioclava.</title>
        <authorList>
            <person name="Liu Y."/>
            <person name="Shao Z."/>
        </authorList>
    </citation>
    <scope>NUCLEOTIDE SEQUENCE [LARGE SCALE GENOMIC DNA]</scope>
    <source>
        <strain evidence="1 2">CAU 1312</strain>
    </source>
</reference>
<evidence type="ECO:0000313" key="1">
    <source>
        <dbReference type="EMBL" id="PCD75825.1"/>
    </source>
</evidence>
<dbReference type="AlphaFoldDB" id="A0A2A4CMK7"/>
<organism evidence="1 2">
    <name type="scientific">Pseudothioclava arenosa</name>
    <dbReference type="NCBI Taxonomy" id="1795308"/>
    <lineage>
        <taxon>Bacteria</taxon>
        <taxon>Pseudomonadati</taxon>
        <taxon>Pseudomonadota</taxon>
        <taxon>Alphaproteobacteria</taxon>
        <taxon>Rhodobacterales</taxon>
        <taxon>Paracoccaceae</taxon>
        <taxon>Pseudothioclava</taxon>
    </lineage>
</organism>